<evidence type="ECO:0000259" key="7">
    <source>
        <dbReference type="PROSITE" id="PS50885"/>
    </source>
</evidence>
<dbReference type="EMBL" id="LDOT01000023">
    <property type="protein sequence ID" value="KLV04115.1"/>
    <property type="molecule type" value="Genomic_DNA"/>
</dbReference>
<dbReference type="Pfam" id="PF12729">
    <property type="entry name" value="4HB_MCP_1"/>
    <property type="match status" value="1"/>
</dbReference>
<dbReference type="InterPro" id="IPR004089">
    <property type="entry name" value="MCPsignal_dom"/>
</dbReference>
<dbReference type="AlphaFoldDB" id="A0A0J1GWP7"/>
<dbReference type="Pfam" id="PF00015">
    <property type="entry name" value="MCPsignal"/>
    <property type="match status" value="1"/>
</dbReference>
<evidence type="ECO:0000259" key="6">
    <source>
        <dbReference type="PROSITE" id="PS50111"/>
    </source>
</evidence>
<comment type="subcellular location">
    <subcellularLocation>
        <location evidence="1">Membrane</location>
    </subcellularLocation>
</comment>
<dbReference type="PROSITE" id="PS50111">
    <property type="entry name" value="CHEMOTAXIS_TRANSDUC_2"/>
    <property type="match status" value="1"/>
</dbReference>
<comment type="similarity">
    <text evidence="3">Belongs to the methyl-accepting chemotaxis (MCP) protein family.</text>
</comment>
<dbReference type="Gene3D" id="1.10.8.500">
    <property type="entry name" value="HAMP domain in histidine kinase"/>
    <property type="match status" value="1"/>
</dbReference>
<keyword evidence="5" id="KW-0472">Membrane</keyword>
<dbReference type="GO" id="GO:0007165">
    <property type="term" value="P:signal transduction"/>
    <property type="evidence" value="ECO:0007669"/>
    <property type="project" value="UniProtKB-KW"/>
</dbReference>
<evidence type="ECO:0000256" key="3">
    <source>
        <dbReference type="ARBA" id="ARBA00029447"/>
    </source>
</evidence>
<dbReference type="InterPro" id="IPR003660">
    <property type="entry name" value="HAMP_dom"/>
</dbReference>
<dbReference type="RefSeq" id="WP_047879884.1">
    <property type="nucleotide sequence ID" value="NZ_LDOT01000023.1"/>
</dbReference>
<dbReference type="PRINTS" id="PR00260">
    <property type="entry name" value="CHEMTRNSDUCR"/>
</dbReference>
<evidence type="ECO:0000256" key="2">
    <source>
        <dbReference type="ARBA" id="ARBA00023224"/>
    </source>
</evidence>
<evidence type="ECO:0000313" key="8">
    <source>
        <dbReference type="EMBL" id="KLV04115.1"/>
    </source>
</evidence>
<organism evidence="8 9">
    <name type="scientific">Photobacterium aquae</name>
    <dbReference type="NCBI Taxonomy" id="1195763"/>
    <lineage>
        <taxon>Bacteria</taxon>
        <taxon>Pseudomonadati</taxon>
        <taxon>Pseudomonadota</taxon>
        <taxon>Gammaproteobacteria</taxon>
        <taxon>Vibrionales</taxon>
        <taxon>Vibrionaceae</taxon>
        <taxon>Photobacterium</taxon>
    </lineage>
</organism>
<accession>A0A0J1GWP7</accession>
<dbReference type="GO" id="GO:0004888">
    <property type="term" value="F:transmembrane signaling receptor activity"/>
    <property type="evidence" value="ECO:0007669"/>
    <property type="project" value="InterPro"/>
</dbReference>
<dbReference type="STRING" id="1195763.ABT56_16025"/>
<keyword evidence="5" id="KW-0812">Transmembrane</keyword>
<evidence type="ECO:0000256" key="5">
    <source>
        <dbReference type="SAM" id="Phobius"/>
    </source>
</evidence>
<dbReference type="PANTHER" id="PTHR32089">
    <property type="entry name" value="METHYL-ACCEPTING CHEMOTAXIS PROTEIN MCPB"/>
    <property type="match status" value="1"/>
</dbReference>
<dbReference type="FunFam" id="1.10.287.950:FF:000001">
    <property type="entry name" value="Methyl-accepting chemotaxis sensory transducer"/>
    <property type="match status" value="1"/>
</dbReference>
<dbReference type="InterPro" id="IPR004090">
    <property type="entry name" value="Chemotax_Me-accpt_rcpt"/>
</dbReference>
<dbReference type="PATRIC" id="fig|1195763.3.peg.3413"/>
<feature type="transmembrane region" description="Helical" evidence="5">
    <location>
        <begin position="12"/>
        <end position="31"/>
    </location>
</feature>
<evidence type="ECO:0000256" key="1">
    <source>
        <dbReference type="ARBA" id="ARBA00004370"/>
    </source>
</evidence>
<dbReference type="PANTHER" id="PTHR32089:SF120">
    <property type="entry name" value="METHYL-ACCEPTING CHEMOTAXIS PROTEIN TLPQ"/>
    <property type="match status" value="1"/>
</dbReference>
<name>A0A0J1GWP7_9GAMM</name>
<dbReference type="PROSITE" id="PS50885">
    <property type="entry name" value="HAMP"/>
    <property type="match status" value="1"/>
</dbReference>
<evidence type="ECO:0008006" key="10">
    <source>
        <dbReference type="Google" id="ProtNLM"/>
    </source>
</evidence>
<dbReference type="CDD" id="cd06225">
    <property type="entry name" value="HAMP"/>
    <property type="match status" value="1"/>
</dbReference>
<feature type="domain" description="HAMP" evidence="7">
    <location>
        <begin position="211"/>
        <end position="265"/>
    </location>
</feature>
<evidence type="ECO:0000256" key="4">
    <source>
        <dbReference type="PROSITE-ProRule" id="PRU00284"/>
    </source>
</evidence>
<dbReference type="SMART" id="SM00283">
    <property type="entry name" value="MA"/>
    <property type="match status" value="1"/>
</dbReference>
<dbReference type="InterPro" id="IPR024478">
    <property type="entry name" value="HlyB_4HB_MCP"/>
</dbReference>
<dbReference type="Gene3D" id="1.10.287.950">
    <property type="entry name" value="Methyl-accepting chemotaxis protein"/>
    <property type="match status" value="1"/>
</dbReference>
<keyword evidence="9" id="KW-1185">Reference proteome</keyword>
<keyword evidence="2 4" id="KW-0807">Transducer</keyword>
<dbReference type="CDD" id="cd11386">
    <property type="entry name" value="MCP_signal"/>
    <property type="match status" value="1"/>
</dbReference>
<comment type="caution">
    <text evidence="8">The sequence shown here is derived from an EMBL/GenBank/DDBJ whole genome shotgun (WGS) entry which is preliminary data.</text>
</comment>
<dbReference type="Proteomes" id="UP000036097">
    <property type="component" value="Unassembled WGS sequence"/>
</dbReference>
<dbReference type="OrthoDB" id="7054443at2"/>
<keyword evidence="5" id="KW-1133">Transmembrane helix</keyword>
<dbReference type="SUPFAM" id="SSF58104">
    <property type="entry name" value="Methyl-accepting chemotaxis protein (MCP) signaling domain"/>
    <property type="match status" value="1"/>
</dbReference>
<reference evidence="8 9" key="1">
    <citation type="submission" date="2015-05" db="EMBL/GenBank/DDBJ databases">
        <title>Photobacterium galathea sp. nov.</title>
        <authorList>
            <person name="Machado H."/>
            <person name="Gram L."/>
        </authorList>
    </citation>
    <scope>NUCLEOTIDE SEQUENCE [LARGE SCALE GENOMIC DNA]</scope>
    <source>
        <strain evidence="8 9">CGMCC 1.12159</strain>
    </source>
</reference>
<dbReference type="GO" id="GO:0016020">
    <property type="term" value="C:membrane"/>
    <property type="evidence" value="ECO:0007669"/>
    <property type="project" value="UniProtKB-SubCell"/>
</dbReference>
<proteinExistence type="inferred from homology"/>
<sequence>MRFNNLSVGKKIGVGFAIVFFSVVAMGIFLVSEVTKLKESILVFTDATLPSIVLVKDMQLDSEHIRRQQFFLVSNVNNSNIDQSLNDYAEQLGDMAKKVKEYQDSVWEEEDRRFSSAVTKAWQNYSSDQSEFITAIKNKNITKANAMVVNSLDSFNSLIKSLDSLLELNQSYVHSDRKLVLEQVYQTYMLTIGGIVAIMLFTIFITTRITRQICIPLNKAKDMAERIAMGDLTSELDRSLLGRDELGQLSLACIGMQDKLRDLLHEISSAATQLGAAIEEVSAVSEQTSQGMKQQQDDIITIATAMNQMQATVNDVAANTEEASNSASAVTDSAVQGGNNIRQNIDSIQTVAKVVADTESIVTLLEKDSASIGMVVDVINSIAEQTNLLALNAAIEAARAGEQGRGFAVVADEVRTLAGRTQASTTEITSIIEQLQARAVKAGDATRHSSQLINDCVCQSEETGKNITEIEEEVRQMASMNIQIASACSEQNSVTEDLGRNVENISLASSQIASGADQTAQACVELSQLATNLQDNVGRFRLV</sequence>
<protein>
    <recommendedName>
        <fullName evidence="10">Chemotaxis protein</fullName>
    </recommendedName>
</protein>
<dbReference type="Pfam" id="PF00672">
    <property type="entry name" value="HAMP"/>
    <property type="match status" value="1"/>
</dbReference>
<feature type="transmembrane region" description="Helical" evidence="5">
    <location>
        <begin position="187"/>
        <end position="205"/>
    </location>
</feature>
<gene>
    <name evidence="8" type="ORF">ABT56_16025</name>
</gene>
<feature type="domain" description="Methyl-accepting transducer" evidence="6">
    <location>
        <begin position="270"/>
        <end position="506"/>
    </location>
</feature>
<dbReference type="GO" id="GO:0006935">
    <property type="term" value="P:chemotaxis"/>
    <property type="evidence" value="ECO:0007669"/>
    <property type="project" value="InterPro"/>
</dbReference>
<evidence type="ECO:0000313" key="9">
    <source>
        <dbReference type="Proteomes" id="UP000036097"/>
    </source>
</evidence>